<keyword evidence="3" id="KW-1003">Cell membrane</keyword>
<dbReference type="InterPro" id="IPR001851">
    <property type="entry name" value="ABC_transp_permease"/>
</dbReference>
<feature type="transmembrane region" description="Helical" evidence="8">
    <location>
        <begin position="129"/>
        <end position="149"/>
    </location>
</feature>
<evidence type="ECO:0000313" key="9">
    <source>
        <dbReference type="EMBL" id="ADP39323.1"/>
    </source>
</evidence>
<dbReference type="Pfam" id="PF02653">
    <property type="entry name" value="BPD_transp_2"/>
    <property type="match status" value="1"/>
</dbReference>
<keyword evidence="2" id="KW-0813">Transport</keyword>
<evidence type="ECO:0000256" key="4">
    <source>
        <dbReference type="ARBA" id="ARBA00022519"/>
    </source>
</evidence>
<dbReference type="GO" id="GO:0022857">
    <property type="term" value="F:transmembrane transporter activity"/>
    <property type="evidence" value="ECO:0007669"/>
    <property type="project" value="InterPro"/>
</dbReference>
<comment type="subcellular location">
    <subcellularLocation>
        <location evidence="1">Cell membrane</location>
        <topology evidence="1">Multi-pass membrane protein</topology>
    </subcellularLocation>
</comment>
<dbReference type="Proteomes" id="UP000001453">
    <property type="component" value="Chromosome"/>
</dbReference>
<feature type="transmembrane region" description="Helical" evidence="8">
    <location>
        <begin position="21"/>
        <end position="41"/>
    </location>
</feature>
<dbReference type="AlphaFoldDB" id="E3D7N1"/>
<dbReference type="PATRIC" id="fig|525284.18.peg.1222"/>
<dbReference type="GO" id="GO:0005886">
    <property type="term" value="C:plasma membrane"/>
    <property type="evidence" value="ECO:0007669"/>
    <property type="project" value="UniProtKB-SubCell"/>
</dbReference>
<gene>
    <name evidence="9" type="ordered locus">HMPREF0421_21241</name>
</gene>
<protein>
    <submittedName>
        <fullName evidence="9">Branched-chain amino acid ABC transporter, permease protein</fullName>
    </submittedName>
</protein>
<keyword evidence="6 8" id="KW-1133">Transmembrane helix</keyword>
<reference evidence="9 10" key="1">
    <citation type="journal article" date="2010" name="PLoS ONE">
        <title>Comparative genomics of Gardnerella vaginalis strains reveals substantial differences in metabolic and virulence potential.</title>
        <authorList>
            <person name="Yeoman C.J."/>
            <person name="Yildirim S."/>
            <person name="Thomas S.M."/>
            <person name="Durkin A.S."/>
            <person name="Torralba M."/>
            <person name="Sutton G."/>
            <person name="Buhay C.J."/>
            <person name="Ding Y."/>
            <person name="Dugan-Rocha S.P."/>
            <person name="Muzny D.M."/>
            <person name="Qin X."/>
            <person name="Gibbs R.A."/>
            <person name="Leigh S.R."/>
            <person name="Stumpf R."/>
            <person name="White B.A."/>
            <person name="Highlander S.K."/>
            <person name="Nelson K.E."/>
            <person name="Wilson B.A."/>
        </authorList>
    </citation>
    <scope>NUCLEOTIDE SEQUENCE [LARGE SCALE GENOMIC DNA]</scope>
    <source>
        <strain evidence="10">ATCC 14019 / 317</strain>
    </source>
</reference>
<name>E3D7N1_GARV3</name>
<organism evidence="9 10">
    <name type="scientific">Gardnerella vaginalis (strain ATCC 14019 / 317)</name>
    <dbReference type="NCBI Taxonomy" id="525284"/>
    <lineage>
        <taxon>Bacteria</taxon>
        <taxon>Bacillati</taxon>
        <taxon>Actinomycetota</taxon>
        <taxon>Actinomycetes</taxon>
        <taxon>Bifidobacteriales</taxon>
        <taxon>Bifidobacteriaceae</taxon>
        <taxon>Gardnerella</taxon>
    </lineage>
</organism>
<keyword evidence="5 8" id="KW-0812">Transmembrane</keyword>
<evidence type="ECO:0000256" key="1">
    <source>
        <dbReference type="ARBA" id="ARBA00004651"/>
    </source>
</evidence>
<evidence type="ECO:0000256" key="5">
    <source>
        <dbReference type="ARBA" id="ARBA00022692"/>
    </source>
</evidence>
<keyword evidence="4" id="KW-0997">Cell inner membrane</keyword>
<keyword evidence="7 8" id="KW-0472">Membrane</keyword>
<proteinExistence type="predicted"/>
<evidence type="ECO:0000256" key="3">
    <source>
        <dbReference type="ARBA" id="ARBA00022475"/>
    </source>
</evidence>
<dbReference type="KEGG" id="gvg:HMPREF0421_21241"/>
<evidence type="ECO:0000256" key="8">
    <source>
        <dbReference type="SAM" id="Phobius"/>
    </source>
</evidence>
<sequence>MIPKLRSLLPNVKRPNSMEKTLLTIIILYAMTVSVVNKHFFTLGTLADLTRNGATMAILAAGVYVIMIAGGIDVSFPAVAIMSGYTSVVFAVNAKINSILVILIIAAVIGAVLGAINALLIHWLELPTFIVTLGTSSIFYGLMTTTVGTKPVTISKMPSSLLEFGRCNIVSFTVNGQQNGISIFFLISIFVYIFVWFIMNHTSLGHSIYAIGNSEEFARRAGLPVLGIKLFIYPLMGVLAAIMAIISFANLKFVDPTSIMGTELTVIAAVVIGGTRITGGYGTLFGTFLGVALTQLLNNTLVFLGLKSSWNNLFIGGVMIAAVVAIYYGEKLRNRKNMSFLG</sequence>
<dbReference type="HOGENOM" id="CLU_028880_0_1_11"/>
<evidence type="ECO:0000256" key="6">
    <source>
        <dbReference type="ARBA" id="ARBA00022989"/>
    </source>
</evidence>
<feature type="transmembrane region" description="Helical" evidence="8">
    <location>
        <begin position="181"/>
        <end position="199"/>
    </location>
</feature>
<feature type="transmembrane region" description="Helical" evidence="8">
    <location>
        <begin position="61"/>
        <end position="92"/>
    </location>
</feature>
<evidence type="ECO:0000313" key="10">
    <source>
        <dbReference type="Proteomes" id="UP000001453"/>
    </source>
</evidence>
<dbReference type="PANTHER" id="PTHR32196">
    <property type="entry name" value="ABC TRANSPORTER PERMEASE PROTEIN YPHD-RELATED-RELATED"/>
    <property type="match status" value="1"/>
</dbReference>
<feature type="transmembrane region" description="Helical" evidence="8">
    <location>
        <begin position="231"/>
        <end position="254"/>
    </location>
</feature>
<feature type="transmembrane region" description="Helical" evidence="8">
    <location>
        <begin position="99"/>
        <end position="123"/>
    </location>
</feature>
<feature type="transmembrane region" description="Helical" evidence="8">
    <location>
        <begin position="313"/>
        <end position="329"/>
    </location>
</feature>
<dbReference type="PANTHER" id="PTHR32196:SF21">
    <property type="entry name" value="ABC TRANSPORTER PERMEASE PROTEIN YPHD-RELATED"/>
    <property type="match status" value="1"/>
</dbReference>
<dbReference type="CDD" id="cd06579">
    <property type="entry name" value="TM_PBP1_transp_AraH_like"/>
    <property type="match status" value="1"/>
</dbReference>
<accession>E3D7N1</accession>
<feature type="transmembrane region" description="Helical" evidence="8">
    <location>
        <begin position="266"/>
        <end position="293"/>
    </location>
</feature>
<dbReference type="EMBL" id="CP002104">
    <property type="protein sequence ID" value="ADP39323.1"/>
    <property type="molecule type" value="Genomic_DNA"/>
</dbReference>
<evidence type="ECO:0000256" key="7">
    <source>
        <dbReference type="ARBA" id="ARBA00023136"/>
    </source>
</evidence>
<evidence type="ECO:0000256" key="2">
    <source>
        <dbReference type="ARBA" id="ARBA00022448"/>
    </source>
</evidence>
<dbReference type="OrthoDB" id="9808136at2"/>